<dbReference type="SUPFAM" id="SSF51182">
    <property type="entry name" value="RmlC-like cupins"/>
    <property type="match status" value="1"/>
</dbReference>
<evidence type="ECO:0008006" key="2">
    <source>
        <dbReference type="Google" id="ProtNLM"/>
    </source>
</evidence>
<dbReference type="InterPro" id="IPR014710">
    <property type="entry name" value="RmlC-like_jellyroll"/>
</dbReference>
<sequence>MNGFNTAIKGAFHATLLILFIANFAHAQDATKVDPKHYKVEFENDQVRVVRISYGPHEKSVMHEHPPGVVVFLTDGKGIMTFPDGRKVDTSFEAGKVGWESGVKHLPENTGDYPHELILVELKDKQGSSKEK</sequence>
<accession>A0A382N7I7</accession>
<dbReference type="EMBL" id="UINC01098541">
    <property type="protein sequence ID" value="SVC57144.1"/>
    <property type="molecule type" value="Genomic_DNA"/>
</dbReference>
<organism evidence="1">
    <name type="scientific">marine metagenome</name>
    <dbReference type="NCBI Taxonomy" id="408172"/>
    <lineage>
        <taxon>unclassified sequences</taxon>
        <taxon>metagenomes</taxon>
        <taxon>ecological metagenomes</taxon>
    </lineage>
</organism>
<reference evidence="1" key="1">
    <citation type="submission" date="2018-05" db="EMBL/GenBank/DDBJ databases">
        <authorList>
            <person name="Lanie J.A."/>
            <person name="Ng W.-L."/>
            <person name="Kazmierczak K.M."/>
            <person name="Andrzejewski T.M."/>
            <person name="Davidsen T.M."/>
            <person name="Wayne K.J."/>
            <person name="Tettelin H."/>
            <person name="Glass J.I."/>
            <person name="Rusch D."/>
            <person name="Podicherti R."/>
            <person name="Tsui H.-C.T."/>
            <person name="Winkler M.E."/>
        </authorList>
    </citation>
    <scope>NUCLEOTIDE SEQUENCE</scope>
</reference>
<dbReference type="AlphaFoldDB" id="A0A382N7I7"/>
<proteinExistence type="predicted"/>
<gene>
    <name evidence="1" type="ORF">METZ01_LOCUS309998</name>
</gene>
<dbReference type="Gene3D" id="2.60.120.10">
    <property type="entry name" value="Jelly Rolls"/>
    <property type="match status" value="1"/>
</dbReference>
<name>A0A382N7I7_9ZZZZ</name>
<protein>
    <recommendedName>
        <fullName evidence="2">Cupin 2 conserved barrel domain-containing protein</fullName>
    </recommendedName>
</protein>
<dbReference type="InterPro" id="IPR011051">
    <property type="entry name" value="RmlC_Cupin_sf"/>
</dbReference>
<evidence type="ECO:0000313" key="1">
    <source>
        <dbReference type="EMBL" id="SVC57144.1"/>
    </source>
</evidence>